<dbReference type="EMBL" id="FNXY01000001">
    <property type="protein sequence ID" value="SEI37551.1"/>
    <property type="molecule type" value="Genomic_DNA"/>
</dbReference>
<sequence>MKQGIWIAVLIGLKSASGFSQIKPTGLSDTSFSVQSAYRNDTKYFPELTLADSSMPQSVRVFKNIIYKKLSTENLALDVYAPALKPKNPVGAVLMVHGGGWRSGHRSHNNTLARRLAAKGFVAIPVSYSLSTHALYPQAVYDLKTAVRWMRANADKFDIDTSKIAILGFSAGGQLAALIGTTSGNKILDKPDEFNGVSSHVQAVIDIDGTLAFIHPESGEGDDSKSISAATYWFGYSKKEKPELWQQASPLNYAGKNTPPFLFINSSVSRMHAGRDDMIKKMDAFNIYSEVHSFPQAPHCFMFYTPWFGATLDYVDCFLNKVFYNKQVLK</sequence>
<dbReference type="PANTHER" id="PTHR48081:SF13">
    <property type="entry name" value="ALPHA_BETA HYDROLASE"/>
    <property type="match status" value="1"/>
</dbReference>
<dbReference type="InterPro" id="IPR049492">
    <property type="entry name" value="BD-FAE-like_dom"/>
</dbReference>
<accession>A0A1H6Q107</accession>
<feature type="domain" description="BD-FAE-like" evidence="2">
    <location>
        <begin position="77"/>
        <end position="266"/>
    </location>
</feature>
<dbReference type="InterPro" id="IPR050300">
    <property type="entry name" value="GDXG_lipolytic_enzyme"/>
</dbReference>
<gene>
    <name evidence="3" type="ORF">SAMN04487995_0148</name>
</gene>
<evidence type="ECO:0000313" key="3">
    <source>
        <dbReference type="EMBL" id="SEI37551.1"/>
    </source>
</evidence>
<dbReference type="OrthoDB" id="9777975at2"/>
<evidence type="ECO:0000256" key="1">
    <source>
        <dbReference type="ARBA" id="ARBA00022801"/>
    </source>
</evidence>
<dbReference type="Pfam" id="PF20434">
    <property type="entry name" value="BD-FAE"/>
    <property type="match status" value="1"/>
</dbReference>
<dbReference type="Gene3D" id="3.40.50.1820">
    <property type="entry name" value="alpha/beta hydrolase"/>
    <property type="match status" value="1"/>
</dbReference>
<keyword evidence="4" id="KW-1185">Reference proteome</keyword>
<evidence type="ECO:0000259" key="2">
    <source>
        <dbReference type="Pfam" id="PF20434"/>
    </source>
</evidence>
<organism evidence="3 4">
    <name type="scientific">Dyadobacter koreensis</name>
    <dbReference type="NCBI Taxonomy" id="408657"/>
    <lineage>
        <taxon>Bacteria</taxon>
        <taxon>Pseudomonadati</taxon>
        <taxon>Bacteroidota</taxon>
        <taxon>Cytophagia</taxon>
        <taxon>Cytophagales</taxon>
        <taxon>Spirosomataceae</taxon>
        <taxon>Dyadobacter</taxon>
    </lineage>
</organism>
<dbReference type="GO" id="GO:0016787">
    <property type="term" value="F:hydrolase activity"/>
    <property type="evidence" value="ECO:0007669"/>
    <property type="project" value="UniProtKB-KW"/>
</dbReference>
<evidence type="ECO:0000313" key="4">
    <source>
        <dbReference type="Proteomes" id="UP000199532"/>
    </source>
</evidence>
<dbReference type="InterPro" id="IPR029058">
    <property type="entry name" value="AB_hydrolase_fold"/>
</dbReference>
<dbReference type="RefSeq" id="WP_090330792.1">
    <property type="nucleotide sequence ID" value="NZ_FNXY01000001.1"/>
</dbReference>
<dbReference type="AlphaFoldDB" id="A0A1H6Q107"/>
<name>A0A1H6Q107_9BACT</name>
<proteinExistence type="predicted"/>
<protein>
    <submittedName>
        <fullName evidence="3">Acetyl esterase/lipase</fullName>
    </submittedName>
</protein>
<reference evidence="3 4" key="1">
    <citation type="submission" date="2016-10" db="EMBL/GenBank/DDBJ databases">
        <authorList>
            <person name="de Groot N.N."/>
        </authorList>
    </citation>
    <scope>NUCLEOTIDE SEQUENCE [LARGE SCALE GENOMIC DNA]</scope>
    <source>
        <strain evidence="3 4">DSM 19938</strain>
    </source>
</reference>
<dbReference type="STRING" id="408657.SAMN04487995_0148"/>
<dbReference type="PANTHER" id="PTHR48081">
    <property type="entry name" value="AB HYDROLASE SUPERFAMILY PROTEIN C4A8.06C"/>
    <property type="match status" value="1"/>
</dbReference>
<keyword evidence="1" id="KW-0378">Hydrolase</keyword>
<dbReference type="Proteomes" id="UP000199532">
    <property type="component" value="Unassembled WGS sequence"/>
</dbReference>
<dbReference type="SUPFAM" id="SSF53474">
    <property type="entry name" value="alpha/beta-Hydrolases"/>
    <property type="match status" value="1"/>
</dbReference>